<accession>A0A9D4YZ11</accession>
<sequence length="174" mass="18342">MARPFLLLEPGPLVPDEPHQRGDGDLLEINQLSNIAGHVLGGRMMPGDYQSRVLCLTDWRRKGEDYDLTPLAKQFPSSSRPAFKALSADTFERSFGLAPGGMRLSEAEKGDILQTNLGGFGTQSTAGGAGAPAAQPGMPRGAAGGTAAKAPVIKLRVKTSKGAKRRREGSEQAS</sequence>
<evidence type="ECO:0000313" key="3">
    <source>
        <dbReference type="Proteomes" id="UP001055712"/>
    </source>
</evidence>
<protein>
    <submittedName>
        <fullName evidence="2">Uncharacterized protein</fullName>
    </submittedName>
</protein>
<reference evidence="2" key="1">
    <citation type="journal article" date="2019" name="Plant J.">
        <title>Chlorella vulgaris genome assembly and annotation reveals the molecular basis for metabolic acclimation to high light conditions.</title>
        <authorList>
            <person name="Cecchin M."/>
            <person name="Marcolungo L."/>
            <person name="Rossato M."/>
            <person name="Girolomoni L."/>
            <person name="Cosentino E."/>
            <person name="Cuine S."/>
            <person name="Li-Beisson Y."/>
            <person name="Delledonne M."/>
            <person name="Ballottari M."/>
        </authorList>
    </citation>
    <scope>NUCLEOTIDE SEQUENCE</scope>
    <source>
        <strain evidence="2">211/11P</strain>
    </source>
</reference>
<organism evidence="2 3">
    <name type="scientific">Chlorella vulgaris</name>
    <name type="common">Green alga</name>
    <dbReference type="NCBI Taxonomy" id="3077"/>
    <lineage>
        <taxon>Eukaryota</taxon>
        <taxon>Viridiplantae</taxon>
        <taxon>Chlorophyta</taxon>
        <taxon>core chlorophytes</taxon>
        <taxon>Trebouxiophyceae</taxon>
        <taxon>Chlorellales</taxon>
        <taxon>Chlorellaceae</taxon>
        <taxon>Chlorella clade</taxon>
        <taxon>Chlorella</taxon>
    </lineage>
</organism>
<comment type="caution">
    <text evidence="2">The sequence shown here is derived from an EMBL/GenBank/DDBJ whole genome shotgun (WGS) entry which is preliminary data.</text>
</comment>
<dbReference type="EMBL" id="SIDB01000004">
    <property type="protein sequence ID" value="KAI3433878.1"/>
    <property type="molecule type" value="Genomic_DNA"/>
</dbReference>
<dbReference type="OrthoDB" id="510479at2759"/>
<keyword evidence="3" id="KW-1185">Reference proteome</keyword>
<dbReference type="Proteomes" id="UP001055712">
    <property type="component" value="Unassembled WGS sequence"/>
</dbReference>
<gene>
    <name evidence="2" type="ORF">D9Q98_003680</name>
</gene>
<dbReference type="AlphaFoldDB" id="A0A9D4YZ11"/>
<name>A0A9D4YZ11_CHLVU</name>
<feature type="compositionally biased region" description="Low complexity" evidence="1">
    <location>
        <begin position="123"/>
        <end position="141"/>
    </location>
</feature>
<reference evidence="2" key="2">
    <citation type="submission" date="2020-11" db="EMBL/GenBank/DDBJ databases">
        <authorList>
            <person name="Cecchin M."/>
            <person name="Marcolungo L."/>
            <person name="Rossato M."/>
            <person name="Girolomoni L."/>
            <person name="Cosentino E."/>
            <person name="Cuine S."/>
            <person name="Li-Beisson Y."/>
            <person name="Delledonne M."/>
            <person name="Ballottari M."/>
        </authorList>
    </citation>
    <scope>NUCLEOTIDE SEQUENCE</scope>
    <source>
        <strain evidence="2">211/11P</strain>
        <tissue evidence="2">Whole cell</tissue>
    </source>
</reference>
<proteinExistence type="predicted"/>
<feature type="region of interest" description="Disordered" evidence="1">
    <location>
        <begin position="123"/>
        <end position="150"/>
    </location>
</feature>
<evidence type="ECO:0000256" key="1">
    <source>
        <dbReference type="SAM" id="MobiDB-lite"/>
    </source>
</evidence>
<evidence type="ECO:0000313" key="2">
    <source>
        <dbReference type="EMBL" id="KAI3433878.1"/>
    </source>
</evidence>